<dbReference type="Proteomes" id="UP000016600">
    <property type="component" value="Unassembled WGS sequence"/>
</dbReference>
<dbReference type="RefSeq" id="WP_021583848.1">
    <property type="nucleotide sequence ID" value="NZ_AWET01000026.1"/>
</dbReference>
<gene>
    <name evidence="2" type="ORF">HMPREF1218_2299</name>
</gene>
<keyword evidence="3" id="KW-1185">Reference proteome</keyword>
<dbReference type="EMBL" id="AWET01000026">
    <property type="protein sequence ID" value="ERK01592.1"/>
    <property type="molecule type" value="Genomic_DNA"/>
</dbReference>
<evidence type="ECO:0000256" key="1">
    <source>
        <dbReference type="SAM" id="SignalP"/>
    </source>
</evidence>
<evidence type="ECO:0000313" key="2">
    <source>
        <dbReference type="EMBL" id="ERK01592.1"/>
    </source>
</evidence>
<dbReference type="InterPro" id="IPR022298">
    <property type="entry name" value="Conjug_transposon_TraN"/>
</dbReference>
<feature type="signal peptide" evidence="1">
    <location>
        <begin position="1"/>
        <end position="20"/>
    </location>
</feature>
<sequence length="111" mass="11974">MKKIILSMAMLAMVGATATAQENNDGLTPSRPLTSGELFQGMSRAIPTGRVVLPYGLDVTFDKTVHLIFPSAIRYVDLGSQNIIAGKAEDAENVLRVKASVKDFETETNMS</sequence>
<organism evidence="2 3">
    <name type="scientific">Hoylesella pleuritidis F0068</name>
    <dbReference type="NCBI Taxonomy" id="1081904"/>
    <lineage>
        <taxon>Bacteria</taxon>
        <taxon>Pseudomonadati</taxon>
        <taxon>Bacteroidota</taxon>
        <taxon>Bacteroidia</taxon>
        <taxon>Bacteroidales</taxon>
        <taxon>Prevotellaceae</taxon>
        <taxon>Hoylesella</taxon>
    </lineage>
</organism>
<evidence type="ECO:0000313" key="3">
    <source>
        <dbReference type="Proteomes" id="UP000016600"/>
    </source>
</evidence>
<dbReference type="Pfam" id="PF13595">
    <property type="entry name" value="DUF4138"/>
    <property type="match status" value="1"/>
</dbReference>
<reference evidence="2 3" key="1">
    <citation type="submission" date="2013-08" db="EMBL/GenBank/DDBJ databases">
        <authorList>
            <person name="Durkin A.S."/>
            <person name="Haft D.R."/>
            <person name="McCorrison J."/>
            <person name="Torralba M."/>
            <person name="Gillis M."/>
            <person name="Haft D.H."/>
            <person name="Methe B."/>
            <person name="Sutton G."/>
            <person name="Nelson K.E."/>
        </authorList>
    </citation>
    <scope>NUCLEOTIDE SEQUENCE [LARGE SCALE GENOMIC DNA]</scope>
    <source>
        <strain evidence="2 3">F0068</strain>
    </source>
</reference>
<dbReference type="AlphaFoldDB" id="U2KT08"/>
<protein>
    <submittedName>
        <fullName evidence="2">PF13595 domain protein</fullName>
    </submittedName>
</protein>
<name>U2KT08_9BACT</name>
<feature type="non-terminal residue" evidence="2">
    <location>
        <position position="111"/>
    </location>
</feature>
<feature type="chain" id="PRO_5004629602" evidence="1">
    <location>
        <begin position="21"/>
        <end position="111"/>
    </location>
</feature>
<proteinExistence type="predicted"/>
<keyword evidence="1" id="KW-0732">Signal</keyword>
<comment type="caution">
    <text evidence="2">The sequence shown here is derived from an EMBL/GenBank/DDBJ whole genome shotgun (WGS) entry which is preliminary data.</text>
</comment>
<accession>U2KT08</accession>